<keyword evidence="2" id="KW-1185">Reference proteome</keyword>
<dbReference type="AlphaFoldDB" id="A0AAE4FUQ5"/>
<name>A0AAE4FUQ5_9CYAN</name>
<dbReference type="Proteomes" id="UP001268256">
    <property type="component" value="Unassembled WGS sequence"/>
</dbReference>
<dbReference type="RefSeq" id="WP_322878609.1">
    <property type="nucleotide sequence ID" value="NZ_JAVMIP010000011.1"/>
</dbReference>
<proteinExistence type="predicted"/>
<evidence type="ECO:0000313" key="1">
    <source>
        <dbReference type="EMBL" id="MDS3861366.1"/>
    </source>
</evidence>
<dbReference type="EMBL" id="JAVMIP010000011">
    <property type="protein sequence ID" value="MDS3861366.1"/>
    <property type="molecule type" value="Genomic_DNA"/>
</dbReference>
<evidence type="ECO:0000313" key="2">
    <source>
        <dbReference type="Proteomes" id="UP001268256"/>
    </source>
</evidence>
<reference evidence="2" key="1">
    <citation type="submission" date="2023-07" db="EMBL/GenBank/DDBJ databases">
        <authorList>
            <person name="Luz R."/>
            <person name="Cordeiro R."/>
            <person name="Fonseca A."/>
            <person name="Goncalves V."/>
        </authorList>
    </citation>
    <scope>NUCLEOTIDE SEQUENCE [LARGE SCALE GENOMIC DNA]</scope>
    <source>
        <strain evidence="2">BACA0444</strain>
    </source>
</reference>
<comment type="caution">
    <text evidence="1">The sequence shown here is derived from an EMBL/GenBank/DDBJ whole genome shotgun (WGS) entry which is preliminary data.</text>
</comment>
<gene>
    <name evidence="1" type="ORF">RIF25_11155</name>
</gene>
<protein>
    <submittedName>
        <fullName evidence="1">Uncharacterized protein</fullName>
    </submittedName>
</protein>
<accession>A0AAE4FUQ5</accession>
<sequence>MRNSLADCYPLPVQKVDEMQQLLGEEVLIKPADYEYFLEIPTAS</sequence>
<organism evidence="1 2">
    <name type="scientific">Pseudocalidococcus azoricus BACA0444</name>
    <dbReference type="NCBI Taxonomy" id="2918990"/>
    <lineage>
        <taxon>Bacteria</taxon>
        <taxon>Bacillati</taxon>
        <taxon>Cyanobacteriota</taxon>
        <taxon>Cyanophyceae</taxon>
        <taxon>Acaryochloridales</taxon>
        <taxon>Thermosynechococcaceae</taxon>
        <taxon>Pseudocalidococcus</taxon>
        <taxon>Pseudocalidococcus azoricus</taxon>
    </lineage>
</organism>